<evidence type="ECO:0000313" key="3">
    <source>
        <dbReference type="Proteomes" id="UP000315496"/>
    </source>
</evidence>
<dbReference type="VEuPathDB" id="GiardiaDB:GMRT_11475"/>
<name>A0A4Z1TB65_GIAMU</name>
<dbReference type="InterPro" id="IPR036770">
    <property type="entry name" value="Ankyrin_rpt-contain_sf"/>
</dbReference>
<gene>
    <name evidence="2" type="ORF">GMRT_11475</name>
</gene>
<protein>
    <submittedName>
        <fullName evidence="2">Ankyrin repeat protein 1</fullName>
    </submittedName>
</protein>
<dbReference type="InterPro" id="IPR002110">
    <property type="entry name" value="Ankyrin_rpt"/>
</dbReference>
<proteinExistence type="predicted"/>
<keyword evidence="3" id="KW-1185">Reference proteome</keyword>
<dbReference type="Proteomes" id="UP000315496">
    <property type="component" value="Chromosome 1"/>
</dbReference>
<dbReference type="Gene3D" id="1.25.40.20">
    <property type="entry name" value="Ankyrin repeat-containing domain"/>
    <property type="match status" value="3"/>
</dbReference>
<dbReference type="PROSITE" id="PS50088">
    <property type="entry name" value="ANK_REPEAT"/>
    <property type="match status" value="1"/>
</dbReference>
<dbReference type="OrthoDB" id="7464126at2759"/>
<reference evidence="2 3" key="1">
    <citation type="submission" date="2019-05" db="EMBL/GenBank/DDBJ databases">
        <title>The compact genome of Giardia muris reveals important steps in the evolution of intestinal protozoan parasites.</title>
        <authorList>
            <person name="Xu F."/>
            <person name="Jimenez-Gonzalez A."/>
            <person name="Einarsson E."/>
            <person name="Astvaldsson A."/>
            <person name="Peirasmaki D."/>
            <person name="Eckmann L."/>
            <person name="Andersson J.O."/>
            <person name="Svard S.G."/>
            <person name="Jerlstrom-Hultqvist J."/>
        </authorList>
    </citation>
    <scope>NUCLEOTIDE SEQUENCE [LARGE SCALE GENOMIC DNA]</scope>
    <source>
        <strain evidence="2 3">Roberts-Thomson</strain>
    </source>
</reference>
<keyword evidence="1" id="KW-0040">ANK repeat</keyword>
<organism evidence="2 3">
    <name type="scientific">Giardia muris</name>
    <dbReference type="NCBI Taxonomy" id="5742"/>
    <lineage>
        <taxon>Eukaryota</taxon>
        <taxon>Metamonada</taxon>
        <taxon>Diplomonadida</taxon>
        <taxon>Hexamitidae</taxon>
        <taxon>Giardiinae</taxon>
        <taxon>Giardia</taxon>
    </lineage>
</organism>
<dbReference type="PANTHER" id="PTHR24120:SF4">
    <property type="entry name" value="GH07239P"/>
    <property type="match status" value="1"/>
</dbReference>
<evidence type="ECO:0000256" key="1">
    <source>
        <dbReference type="PROSITE-ProRule" id="PRU00023"/>
    </source>
</evidence>
<dbReference type="EMBL" id="VDLU01000001">
    <property type="protein sequence ID" value="TNJ29779.1"/>
    <property type="molecule type" value="Genomic_DNA"/>
</dbReference>
<dbReference type="Pfam" id="PF00023">
    <property type="entry name" value="Ank"/>
    <property type="match status" value="1"/>
</dbReference>
<dbReference type="SMART" id="SM00248">
    <property type="entry name" value="ANK"/>
    <property type="match status" value="7"/>
</dbReference>
<sequence>MQNLHFAHPIPDDTYMVGQRMLDEHGNVVPEPTPGALTRYYYSTTEAPGKGRIMYPDMLGPRKVRSQVFTVLQSPGTYVFTRLMQATITNNIKDVKEYASIDAGRSLPNGVSALMIAATQGHEECIKILAKYEQRLTQTDGTTALMEAVCAGHTSLVGLFPKEIGMRRKDGWTALMLATQRNNVEMIKKLKKEAGLTAGDGITALMIAANNDNMAAVNELIKAEAGIRTTSGWTVLMGAAEMKNVELAKKLVKQEAGMAKLDGWTALMSATRAGSLEIVQLLAKEEAGMVMKTDGSCAMMWAALLGHQDICEYLYDYEYDIRTTDGHGVIDYAINGGCQSIVKYLENRRLQEERSKNKTKAKRK</sequence>
<dbReference type="PANTHER" id="PTHR24120">
    <property type="entry name" value="GH07239P"/>
    <property type="match status" value="1"/>
</dbReference>
<dbReference type="SUPFAM" id="SSF48403">
    <property type="entry name" value="Ankyrin repeat"/>
    <property type="match status" value="1"/>
</dbReference>
<dbReference type="AlphaFoldDB" id="A0A4Z1TB65"/>
<comment type="caution">
    <text evidence="2">The sequence shown here is derived from an EMBL/GenBank/DDBJ whole genome shotgun (WGS) entry which is preliminary data.</text>
</comment>
<feature type="repeat" description="ANK" evidence="1">
    <location>
        <begin position="262"/>
        <end position="294"/>
    </location>
</feature>
<accession>A0A4Z1TB65</accession>
<dbReference type="Pfam" id="PF12796">
    <property type="entry name" value="Ank_2"/>
    <property type="match status" value="3"/>
</dbReference>
<evidence type="ECO:0000313" key="2">
    <source>
        <dbReference type="EMBL" id="TNJ29779.1"/>
    </source>
</evidence>